<dbReference type="Proteomes" id="UP000693972">
    <property type="component" value="Unassembled WGS sequence"/>
</dbReference>
<accession>A0A975TQU2</accession>
<reference evidence="2 3" key="1">
    <citation type="submission" date="2021-07" db="EMBL/GenBank/DDBJ databases">
        <title>Karlodiniumbacter phycospheric gen. nov., sp. nov., a phycosphere bacterium isolated from karlodinium veneficum.</title>
        <authorList>
            <person name="Peng Y."/>
            <person name="Jiang L."/>
            <person name="Lee J."/>
        </authorList>
    </citation>
    <scope>NUCLEOTIDE SEQUENCE</scope>
    <source>
        <strain evidence="2 3">N5</strain>
    </source>
</reference>
<organism evidence="2">
    <name type="scientific">Gymnodinialimonas phycosphaerae</name>
    <dbReference type="NCBI Taxonomy" id="2841589"/>
    <lineage>
        <taxon>Bacteria</taxon>
        <taxon>Pseudomonadati</taxon>
        <taxon>Pseudomonadota</taxon>
        <taxon>Alphaproteobacteria</taxon>
        <taxon>Rhodobacterales</taxon>
        <taxon>Paracoccaceae</taxon>
        <taxon>Gymnodinialimonas</taxon>
    </lineage>
</organism>
<feature type="transmembrane region" description="Helical" evidence="1">
    <location>
        <begin position="176"/>
        <end position="198"/>
    </location>
</feature>
<keyword evidence="3" id="KW-1185">Reference proteome</keyword>
<dbReference type="EMBL" id="JAIMBW010000001">
    <property type="protein sequence ID" value="MBY4893313.1"/>
    <property type="molecule type" value="Genomic_DNA"/>
</dbReference>
<proteinExistence type="predicted"/>
<keyword evidence="1" id="KW-1133">Transmembrane helix</keyword>
<gene>
    <name evidence="2" type="ORF">KUL25_11110</name>
</gene>
<feature type="transmembrane region" description="Helical" evidence="1">
    <location>
        <begin position="6"/>
        <end position="26"/>
    </location>
</feature>
<dbReference type="RefSeq" id="WP_257893010.1">
    <property type="nucleotide sequence ID" value="NZ_JAIMBW010000001.1"/>
</dbReference>
<keyword evidence="1" id="KW-0472">Membrane</keyword>
<dbReference type="EMBL" id="CP078073">
    <property type="protein sequence ID" value="QXL86043.1"/>
    <property type="molecule type" value="Genomic_DNA"/>
</dbReference>
<name>A0A975TQU2_9RHOB</name>
<evidence type="ECO:0000256" key="1">
    <source>
        <dbReference type="SAM" id="Phobius"/>
    </source>
</evidence>
<keyword evidence="1" id="KW-0812">Transmembrane</keyword>
<dbReference type="AlphaFoldDB" id="A0A975TQU2"/>
<sequence length="199" mass="21693">MSGRLAWISVTMTLWVALLTGLIYALNIGRISPIEGARFIESMALCADRAHPSTCTDTPLPYHSTREPEDRNLTRTLVARVTFDTIPEAVQALYFPKFADSITVALNGETLFVLPADVRLWNTPLLISVPPALLRNGENTVALTLQGPASEGLELWQFHIGPHALLAQAYSTRLNLGLGIGRFSMGLMGVLAAALLLIW</sequence>
<evidence type="ECO:0000313" key="3">
    <source>
        <dbReference type="Proteomes" id="UP000693972"/>
    </source>
</evidence>
<protein>
    <submittedName>
        <fullName evidence="2">Uncharacterized protein</fullName>
    </submittedName>
</protein>
<evidence type="ECO:0000313" key="2">
    <source>
        <dbReference type="EMBL" id="QXL86043.1"/>
    </source>
</evidence>